<organism evidence="2 3">
    <name type="scientific">Paracoccus laeviglucosivorans</name>
    <dbReference type="NCBI Taxonomy" id="1197861"/>
    <lineage>
        <taxon>Bacteria</taxon>
        <taxon>Pseudomonadati</taxon>
        <taxon>Pseudomonadota</taxon>
        <taxon>Alphaproteobacteria</taxon>
        <taxon>Rhodobacterales</taxon>
        <taxon>Paracoccaceae</taxon>
        <taxon>Paracoccus</taxon>
    </lineage>
</organism>
<dbReference type="Proteomes" id="UP000319014">
    <property type="component" value="Unassembled WGS sequence"/>
</dbReference>
<gene>
    <name evidence="2" type="ORF">SAMN06265221_1821</name>
</gene>
<dbReference type="EMBL" id="FXTK01000082">
    <property type="protein sequence ID" value="SMP00190.1"/>
    <property type="molecule type" value="Genomic_DNA"/>
</dbReference>
<name>A0A521FW59_9RHOB</name>
<dbReference type="AlphaFoldDB" id="A0A521FW59"/>
<feature type="non-terminal residue" evidence="2">
    <location>
        <position position="40"/>
    </location>
</feature>
<keyword evidence="1" id="KW-0732">Signal</keyword>
<accession>A0A521FW59</accession>
<protein>
    <submittedName>
        <fullName evidence="2">Uncharacterized protein</fullName>
    </submittedName>
</protein>
<proteinExistence type="predicted"/>
<evidence type="ECO:0000313" key="2">
    <source>
        <dbReference type="EMBL" id="SMP00190.1"/>
    </source>
</evidence>
<keyword evidence="3" id="KW-1185">Reference proteome</keyword>
<evidence type="ECO:0000313" key="3">
    <source>
        <dbReference type="Proteomes" id="UP000319014"/>
    </source>
</evidence>
<reference evidence="2 3" key="1">
    <citation type="submission" date="2017-05" db="EMBL/GenBank/DDBJ databases">
        <authorList>
            <person name="Varghese N."/>
            <person name="Submissions S."/>
        </authorList>
    </citation>
    <scope>NUCLEOTIDE SEQUENCE [LARGE SCALE GENOMIC DNA]</scope>
    <source>
        <strain evidence="2 3">DSM 100094</strain>
    </source>
</reference>
<feature type="chain" id="PRO_5022228797" evidence="1">
    <location>
        <begin position="23"/>
        <end position="40"/>
    </location>
</feature>
<sequence>MNAIKSVTAALLLSAFAAPAMAATVVGLSGDNELHWLDTE</sequence>
<feature type="signal peptide" evidence="1">
    <location>
        <begin position="1"/>
        <end position="22"/>
    </location>
</feature>
<evidence type="ECO:0000256" key="1">
    <source>
        <dbReference type="SAM" id="SignalP"/>
    </source>
</evidence>